<organism evidence="1 2">
    <name type="scientific">Sulfitobacter geojensis</name>
    <dbReference type="NCBI Taxonomy" id="1342299"/>
    <lineage>
        <taxon>Bacteria</taxon>
        <taxon>Pseudomonadati</taxon>
        <taxon>Pseudomonadota</taxon>
        <taxon>Alphaproteobacteria</taxon>
        <taxon>Rhodobacterales</taxon>
        <taxon>Roseobacteraceae</taxon>
        <taxon>Sulfitobacter</taxon>
    </lineage>
</organism>
<protein>
    <submittedName>
        <fullName evidence="1">PhnD/SsuA/transferrin family substrate-binding protein</fullName>
    </submittedName>
</protein>
<dbReference type="Pfam" id="PF12974">
    <property type="entry name" value="Phosphonate-bd"/>
    <property type="match status" value="1"/>
</dbReference>
<gene>
    <name evidence="1" type="ORF">JQV55_11230</name>
</gene>
<name>A0AAE2VYZ4_9RHOB</name>
<evidence type="ECO:0000313" key="2">
    <source>
        <dbReference type="Proteomes" id="UP000732193"/>
    </source>
</evidence>
<sequence>MIASLMMYARPELDAENNAYWAALRDAFGARGIKTPETMDNTRDEYEVWLSPELVFSQTCGLPYRATLAEQVTLIGTANYALEGCPAGYYNSVVLVRADDPSERVGAYADARFVFNQDCSQSGYGAAYLWARDHGFWFSDRQASGAHTQSARMVAQGEADIAVVDAQTWRFIQRFDSFAKDLRVIDRTVPTPGLAYISAKGADADLMFGAVAEAIENLDPAHRTSLCLEGIVKVPHAAYLAVENPPV</sequence>
<proteinExistence type="predicted"/>
<accession>A0AAE2VYZ4</accession>
<dbReference type="Gene3D" id="3.40.190.10">
    <property type="entry name" value="Periplasmic binding protein-like II"/>
    <property type="match status" value="1"/>
</dbReference>
<dbReference type="SUPFAM" id="SSF53850">
    <property type="entry name" value="Periplasmic binding protein-like II"/>
    <property type="match status" value="1"/>
</dbReference>
<dbReference type="RefSeq" id="WP_203242323.1">
    <property type="nucleotide sequence ID" value="NZ_JAFBRH010000002.1"/>
</dbReference>
<dbReference type="Proteomes" id="UP000732193">
    <property type="component" value="Unassembled WGS sequence"/>
</dbReference>
<dbReference type="AlphaFoldDB" id="A0AAE2VYZ4"/>
<dbReference type="PANTHER" id="PTHR35841:SF1">
    <property type="entry name" value="PHOSPHONATES-BINDING PERIPLASMIC PROTEIN"/>
    <property type="match status" value="1"/>
</dbReference>
<dbReference type="EMBL" id="JAFBRM010000002">
    <property type="protein sequence ID" value="MBM1714140.1"/>
    <property type="molecule type" value="Genomic_DNA"/>
</dbReference>
<evidence type="ECO:0000313" key="1">
    <source>
        <dbReference type="EMBL" id="MBM1714140.1"/>
    </source>
</evidence>
<reference evidence="1 2" key="1">
    <citation type="submission" date="2021-01" db="EMBL/GenBank/DDBJ databases">
        <title>Diatom-associated Roseobacters Show Island Model of Population Structure.</title>
        <authorList>
            <person name="Qu L."/>
            <person name="Feng X."/>
            <person name="Chen Y."/>
            <person name="Li L."/>
            <person name="Wang X."/>
            <person name="Hu Z."/>
            <person name="Wang H."/>
            <person name="Luo H."/>
        </authorList>
    </citation>
    <scope>NUCLEOTIDE SEQUENCE [LARGE SCALE GENOMIC DNA]</scope>
    <source>
        <strain evidence="1 2">TR60-84</strain>
    </source>
</reference>
<keyword evidence="2" id="KW-1185">Reference proteome</keyword>
<dbReference type="PANTHER" id="PTHR35841">
    <property type="entry name" value="PHOSPHONATES-BINDING PERIPLASMIC PROTEIN"/>
    <property type="match status" value="1"/>
</dbReference>
<comment type="caution">
    <text evidence="1">The sequence shown here is derived from an EMBL/GenBank/DDBJ whole genome shotgun (WGS) entry which is preliminary data.</text>
</comment>